<feature type="compositionally biased region" description="Basic residues" evidence="1">
    <location>
        <begin position="544"/>
        <end position="556"/>
    </location>
</feature>
<feature type="compositionally biased region" description="Low complexity" evidence="1">
    <location>
        <begin position="373"/>
        <end position="387"/>
    </location>
</feature>
<feature type="region of interest" description="Disordered" evidence="1">
    <location>
        <begin position="321"/>
        <end position="344"/>
    </location>
</feature>
<proteinExistence type="predicted"/>
<feature type="compositionally biased region" description="Basic and acidic residues" evidence="1">
    <location>
        <begin position="523"/>
        <end position="534"/>
    </location>
</feature>
<feature type="region of interest" description="Disordered" evidence="1">
    <location>
        <begin position="1"/>
        <end position="140"/>
    </location>
</feature>
<feature type="compositionally biased region" description="Gly residues" evidence="1">
    <location>
        <begin position="45"/>
        <end position="58"/>
    </location>
</feature>
<feature type="region of interest" description="Disordered" evidence="1">
    <location>
        <begin position="177"/>
        <end position="262"/>
    </location>
</feature>
<sequence>VRVARSPRRRGFSEPAPDTGAPVPGRGRRRRASRLASRSARPVGVVGGGDARGRGGAGLAHLADRLGPGAVRLDGRRGDAGRHGVPGRLGHARPAGRLPDGDPAPPLRPARVEPAALRPPAGRRGHGGALAAGAGGGAPAGGALDARAVPALLCLARLQRHRAGRCVGRAARDRGLRAGAHDHPAALPAARPGRSGGRGLHRDQAHPRPPARGAAGLRHRGRPAVAGRGRARGGDPRRRGGAAGGGGRRLARRARHARQPARGALQLPARRVHAGQRRFGPGLERAAVPSPLAPAGPLRRGGLAGGARRRRGALARRAAAAARGPAHLGRRGRAPGADPGQVLRVPLDPALVPHRGARRHRARRGVRRGRGAGARARGGAARDAGGARPAAPYLLHHARGAVRGRDALRGVVLRTVQRRQSARLPAGAGGRVHAVAARANRGGGDLGERGRYALARRPAHAVPARGLVVGGGRRAGEPVARALPRRVRPVDAGEPTRLLRHRLAARAAAPRRAHRRVPGAGRDPGHRVPARAEDGPAAALPPRPQRHRRPRGGRAM</sequence>
<feature type="compositionally biased region" description="Basic residues" evidence="1">
    <location>
        <begin position="249"/>
        <end position="259"/>
    </location>
</feature>
<feature type="compositionally biased region" description="Gly residues" evidence="1">
    <location>
        <begin position="127"/>
        <end position="140"/>
    </location>
</feature>
<reference evidence="2" key="1">
    <citation type="submission" date="2020-02" db="EMBL/GenBank/DDBJ databases">
        <authorList>
            <person name="Meier V. D."/>
        </authorList>
    </citation>
    <scope>NUCLEOTIDE SEQUENCE</scope>
    <source>
        <strain evidence="2">AVDCRST_MAG40</strain>
    </source>
</reference>
<feature type="compositionally biased region" description="Basic residues" evidence="1">
    <location>
        <begin position="1"/>
        <end position="10"/>
    </location>
</feature>
<dbReference type="EMBL" id="CADCTX010000749">
    <property type="protein sequence ID" value="CAA9346532.1"/>
    <property type="molecule type" value="Genomic_DNA"/>
</dbReference>
<evidence type="ECO:0000256" key="1">
    <source>
        <dbReference type="SAM" id="MobiDB-lite"/>
    </source>
</evidence>
<feature type="compositionally biased region" description="Low complexity" evidence="1">
    <location>
        <begin position="34"/>
        <end position="44"/>
    </location>
</feature>
<name>A0A6J4LZW4_9BACT</name>
<feature type="compositionally biased region" description="Basic residues" evidence="1">
    <location>
        <begin position="505"/>
        <end position="517"/>
    </location>
</feature>
<protein>
    <submittedName>
        <fullName evidence="2">Uncharacterized protein</fullName>
    </submittedName>
</protein>
<feature type="compositionally biased region" description="Basic residues" evidence="1">
    <location>
        <begin position="356"/>
        <end position="370"/>
    </location>
</feature>
<gene>
    <name evidence="2" type="ORF">AVDCRST_MAG40-2665</name>
</gene>
<feature type="region of interest" description="Disordered" evidence="1">
    <location>
        <begin position="356"/>
        <end position="387"/>
    </location>
</feature>
<evidence type="ECO:0000313" key="2">
    <source>
        <dbReference type="EMBL" id="CAA9346532.1"/>
    </source>
</evidence>
<feature type="compositionally biased region" description="Basic and acidic residues" evidence="1">
    <location>
        <begin position="73"/>
        <end position="82"/>
    </location>
</feature>
<dbReference type="AlphaFoldDB" id="A0A6J4LZW4"/>
<feature type="non-terminal residue" evidence="2">
    <location>
        <position position="556"/>
    </location>
</feature>
<accession>A0A6J4LZW4</accession>
<feature type="region of interest" description="Disordered" evidence="1">
    <location>
        <begin position="505"/>
        <end position="556"/>
    </location>
</feature>
<feature type="non-terminal residue" evidence="2">
    <location>
        <position position="1"/>
    </location>
</feature>
<organism evidence="2">
    <name type="scientific">uncultured Gemmatimonadaceae bacterium</name>
    <dbReference type="NCBI Taxonomy" id="246130"/>
    <lineage>
        <taxon>Bacteria</taxon>
        <taxon>Pseudomonadati</taxon>
        <taxon>Gemmatimonadota</taxon>
        <taxon>Gemmatimonadia</taxon>
        <taxon>Gemmatimonadales</taxon>
        <taxon>Gemmatimonadaceae</taxon>
        <taxon>environmental samples</taxon>
    </lineage>
</organism>
<feature type="region of interest" description="Disordered" evidence="1">
    <location>
        <begin position="279"/>
        <end position="307"/>
    </location>
</feature>